<keyword evidence="2" id="KW-1185">Reference proteome</keyword>
<dbReference type="RefSeq" id="WP_106259607.1">
    <property type="nucleotide sequence ID" value="NZ_CAWNSW010000111.1"/>
</dbReference>
<comment type="caution">
    <text evidence="1">The sequence shown here is derived from an EMBL/GenBank/DDBJ whole genome shotgun (WGS) entry which is preliminary data.</text>
</comment>
<dbReference type="InterPro" id="IPR047589">
    <property type="entry name" value="DUF11_rpt"/>
</dbReference>
<dbReference type="InterPro" id="IPR014468">
    <property type="entry name" value="UCP014979"/>
</dbReference>
<reference evidence="2" key="1">
    <citation type="submission" date="2018-02" db="EMBL/GenBank/DDBJ databases">
        <authorList>
            <person name="Moore K."/>
            <person name="Momper L."/>
        </authorList>
    </citation>
    <scope>NUCLEOTIDE SEQUENCE [LARGE SCALE GENOMIC DNA]</scope>
    <source>
        <strain evidence="2">ULC18</strain>
    </source>
</reference>
<evidence type="ECO:0000313" key="1">
    <source>
        <dbReference type="EMBL" id="PSB24794.1"/>
    </source>
</evidence>
<dbReference type="OrthoDB" id="484368at2"/>
<dbReference type="EMBL" id="PVWK01000140">
    <property type="protein sequence ID" value="PSB24794.1"/>
    <property type="molecule type" value="Genomic_DNA"/>
</dbReference>
<protein>
    <recommendedName>
        <fullName evidence="3">DUF11 domain-containing protein</fullName>
    </recommendedName>
</protein>
<proteinExistence type="predicted"/>
<dbReference type="NCBIfam" id="TIGR01451">
    <property type="entry name" value="B_ant_repeat"/>
    <property type="match status" value="1"/>
</dbReference>
<evidence type="ECO:0000313" key="2">
    <source>
        <dbReference type="Proteomes" id="UP000239576"/>
    </source>
</evidence>
<name>A0A2T1DWN6_9CYAN</name>
<evidence type="ECO:0008006" key="3">
    <source>
        <dbReference type="Google" id="ProtNLM"/>
    </source>
</evidence>
<accession>A0A2T1DWN6</accession>
<dbReference type="AlphaFoldDB" id="A0A2T1DWN6"/>
<sequence length="187" mass="20294">MKRQFALGLSVAAVILTIPFASKLPVVAGLFNSDVAIAKAMQHPKVQLNLMGEKQVISKDAQGKEIISWQGGQLAAQPGDVLRYRLMGKNEGDRPIKNLTLNQSIPKGTVFVLKSAKATSSQAARMTYSIDTGRSFVEAPTVQVTLPNGKVETRPAPAEAYTHIRWNLPNMLAAKAPVNAEYQVKVR</sequence>
<dbReference type="PIRSF" id="PIRSF014979">
    <property type="entry name" value="UCP014979"/>
    <property type="match status" value="1"/>
</dbReference>
<gene>
    <name evidence="1" type="ORF">C7B82_25655</name>
</gene>
<dbReference type="Proteomes" id="UP000239576">
    <property type="component" value="Unassembled WGS sequence"/>
</dbReference>
<reference evidence="1 2" key="2">
    <citation type="submission" date="2018-03" db="EMBL/GenBank/DDBJ databases">
        <title>The ancient ancestry and fast evolution of plastids.</title>
        <authorList>
            <person name="Moore K.R."/>
            <person name="Magnabosco C."/>
            <person name="Momper L."/>
            <person name="Gold D.A."/>
            <person name="Bosak T."/>
            <person name="Fournier G.P."/>
        </authorList>
    </citation>
    <scope>NUCLEOTIDE SEQUENCE [LARGE SCALE GENOMIC DNA]</scope>
    <source>
        <strain evidence="1 2">ULC18</strain>
    </source>
</reference>
<organism evidence="1 2">
    <name type="scientific">Stenomitos frigidus ULC18</name>
    <dbReference type="NCBI Taxonomy" id="2107698"/>
    <lineage>
        <taxon>Bacteria</taxon>
        <taxon>Bacillati</taxon>
        <taxon>Cyanobacteriota</taxon>
        <taxon>Cyanophyceae</taxon>
        <taxon>Leptolyngbyales</taxon>
        <taxon>Leptolyngbyaceae</taxon>
        <taxon>Stenomitos</taxon>
    </lineage>
</organism>